<evidence type="ECO:0000256" key="2">
    <source>
        <dbReference type="ARBA" id="ARBA00022571"/>
    </source>
</evidence>
<feature type="domain" description="Semialdehyde dehydrogenase NAD-binding" evidence="9">
    <location>
        <begin position="2"/>
        <end position="141"/>
    </location>
</feature>
<comment type="catalytic activity">
    <reaction evidence="6 7">
        <text>N-acetyl-L-glutamate 5-semialdehyde + phosphate + NADP(+) = N-acetyl-L-glutamyl 5-phosphate + NADPH + H(+)</text>
        <dbReference type="Rhea" id="RHEA:21588"/>
        <dbReference type="ChEBI" id="CHEBI:15378"/>
        <dbReference type="ChEBI" id="CHEBI:29123"/>
        <dbReference type="ChEBI" id="CHEBI:43474"/>
        <dbReference type="ChEBI" id="CHEBI:57783"/>
        <dbReference type="ChEBI" id="CHEBI:57936"/>
        <dbReference type="ChEBI" id="CHEBI:58349"/>
        <dbReference type="EC" id="1.2.1.38"/>
    </reaction>
</comment>
<accession>A0A3D5Q9A8</accession>
<organism evidence="10 11">
    <name type="scientific">Flexistipes sinusarabici</name>
    <dbReference type="NCBI Taxonomy" id="2352"/>
    <lineage>
        <taxon>Bacteria</taxon>
        <taxon>Pseudomonadati</taxon>
        <taxon>Deferribacterota</taxon>
        <taxon>Deferribacteres</taxon>
        <taxon>Deferribacterales</taxon>
        <taxon>Flexistipitaceae</taxon>
        <taxon>Flexistipes</taxon>
    </lineage>
</organism>
<comment type="function">
    <text evidence="7">Catalyzes the NADPH-dependent reduction of N-acetyl-5-glutamyl phosphate to yield N-acetyl-L-glutamate 5-semialdehyde.</text>
</comment>
<dbReference type="PROSITE" id="PS01224">
    <property type="entry name" value="ARGC"/>
    <property type="match status" value="1"/>
</dbReference>
<dbReference type="EC" id="1.2.1.38" evidence="7"/>
<evidence type="ECO:0000256" key="6">
    <source>
        <dbReference type="ARBA" id="ARBA00050557"/>
    </source>
</evidence>
<dbReference type="SMART" id="SM00859">
    <property type="entry name" value="Semialdhyde_dh"/>
    <property type="match status" value="1"/>
</dbReference>
<comment type="subcellular location">
    <subcellularLocation>
        <location evidence="7">Cytoplasm</location>
    </subcellularLocation>
</comment>
<dbReference type="UniPathway" id="UPA00068">
    <property type="reaction ID" value="UER00108"/>
</dbReference>
<comment type="similarity">
    <text evidence="7">Belongs to the NAGSA dehydrogenase family. Type 1 subfamily.</text>
</comment>
<keyword evidence="4 7" id="KW-0521">NADP</keyword>
<dbReference type="Pfam" id="PF22698">
    <property type="entry name" value="Semialdhyde_dhC_1"/>
    <property type="match status" value="1"/>
</dbReference>
<dbReference type="GO" id="GO:0006526">
    <property type="term" value="P:L-arginine biosynthetic process"/>
    <property type="evidence" value="ECO:0007669"/>
    <property type="project" value="UniProtKB-UniRule"/>
</dbReference>
<keyword evidence="2 7" id="KW-0055">Arginine biosynthesis</keyword>
<dbReference type="InterPro" id="IPR036291">
    <property type="entry name" value="NAD(P)-bd_dom_sf"/>
</dbReference>
<dbReference type="CDD" id="cd17895">
    <property type="entry name" value="AGPR_1_N"/>
    <property type="match status" value="1"/>
</dbReference>
<dbReference type="AlphaFoldDB" id="A0A3D5Q9A8"/>
<comment type="pathway">
    <text evidence="1 7">Amino-acid biosynthesis; L-arginine biosynthesis; N(2)-acetyl-L-ornithine from L-glutamate: step 3/4.</text>
</comment>
<evidence type="ECO:0000256" key="7">
    <source>
        <dbReference type="HAMAP-Rule" id="MF_00150"/>
    </source>
</evidence>
<evidence type="ECO:0000313" key="10">
    <source>
        <dbReference type="EMBL" id="HCW92288.1"/>
    </source>
</evidence>
<dbReference type="NCBIfam" id="TIGR01850">
    <property type="entry name" value="argC"/>
    <property type="match status" value="1"/>
</dbReference>
<keyword evidence="3 7" id="KW-0028">Amino-acid biosynthesis</keyword>
<dbReference type="InterPro" id="IPR000534">
    <property type="entry name" value="Semialdehyde_DH_NAD-bd"/>
</dbReference>
<dbReference type="Gene3D" id="3.30.360.10">
    <property type="entry name" value="Dihydrodipicolinate Reductase, domain 2"/>
    <property type="match status" value="1"/>
</dbReference>
<dbReference type="GO" id="GO:0005737">
    <property type="term" value="C:cytoplasm"/>
    <property type="evidence" value="ECO:0007669"/>
    <property type="project" value="UniProtKB-SubCell"/>
</dbReference>
<dbReference type="SUPFAM" id="SSF51735">
    <property type="entry name" value="NAD(P)-binding Rossmann-fold domains"/>
    <property type="match status" value="1"/>
</dbReference>
<dbReference type="InterPro" id="IPR058924">
    <property type="entry name" value="AGPR_dimerisation_dom"/>
</dbReference>
<dbReference type="EMBL" id="DPPF01000025">
    <property type="protein sequence ID" value="HCW92288.1"/>
    <property type="molecule type" value="Genomic_DNA"/>
</dbReference>
<dbReference type="Proteomes" id="UP000262325">
    <property type="component" value="Unassembled WGS sequence"/>
</dbReference>
<dbReference type="GO" id="GO:0003942">
    <property type="term" value="F:N-acetyl-gamma-glutamyl-phosphate reductase activity"/>
    <property type="evidence" value="ECO:0007669"/>
    <property type="project" value="UniProtKB-UniRule"/>
</dbReference>
<evidence type="ECO:0000313" key="11">
    <source>
        <dbReference type="Proteomes" id="UP000262325"/>
    </source>
</evidence>
<dbReference type="Gene3D" id="3.40.50.720">
    <property type="entry name" value="NAD(P)-binding Rossmann-like Domain"/>
    <property type="match status" value="1"/>
</dbReference>
<dbReference type="GO" id="GO:0051287">
    <property type="term" value="F:NAD binding"/>
    <property type="evidence" value="ECO:0007669"/>
    <property type="project" value="InterPro"/>
</dbReference>
<evidence type="ECO:0000256" key="4">
    <source>
        <dbReference type="ARBA" id="ARBA00022857"/>
    </source>
</evidence>
<dbReference type="PANTHER" id="PTHR32338">
    <property type="entry name" value="N-ACETYL-GAMMA-GLUTAMYL-PHOSPHATE REDUCTASE, CHLOROPLASTIC-RELATED-RELATED"/>
    <property type="match status" value="1"/>
</dbReference>
<keyword evidence="7" id="KW-0963">Cytoplasm</keyword>
<dbReference type="SUPFAM" id="SSF55347">
    <property type="entry name" value="Glyceraldehyde-3-phosphate dehydrogenase-like, C-terminal domain"/>
    <property type="match status" value="1"/>
</dbReference>
<dbReference type="InterPro" id="IPR023013">
    <property type="entry name" value="AGPR_AS"/>
</dbReference>
<dbReference type="InterPro" id="IPR050085">
    <property type="entry name" value="AGPR"/>
</dbReference>
<feature type="active site" evidence="7 8">
    <location>
        <position position="149"/>
    </location>
</feature>
<dbReference type="PANTHER" id="PTHR32338:SF10">
    <property type="entry name" value="N-ACETYL-GAMMA-GLUTAMYL-PHOSPHATE REDUCTASE, CHLOROPLASTIC-RELATED"/>
    <property type="match status" value="1"/>
</dbReference>
<dbReference type="HAMAP" id="MF_00150">
    <property type="entry name" value="ArgC_type1"/>
    <property type="match status" value="1"/>
</dbReference>
<evidence type="ECO:0000256" key="3">
    <source>
        <dbReference type="ARBA" id="ARBA00022605"/>
    </source>
</evidence>
<sequence length="334" mass="37461">MNVSVIGSTGYTGNELVKIIAKHPYLEISCLTSDNYDGQKYSDIYPPLKNIVETKIISNDWDYVSDKSDIVFLCLPHAASQKAAAFFHSKGKLVVDLSADFRIKSKEIYEKTYNVTHNYPDLLADAAYGLPEIYGNEIKQSRLIANPGCYPTSVLLAVYPLVKNKFVDEKYIIADCKSGVSGAGKKLTEKTQFCEVSDDFKPYGIFSHRHGPEINAWLNEISADTRVIFTPHLLPIIRGIESTIYCKSDKNENEIRQYLKEFYRDSFFVRIMEKGVTPRIANVSGTNFADIGVFKEEDDLIIVSCIDNLLKGASGQAVQNVNIVMDFDEETGLI</sequence>
<proteinExistence type="inferred from homology"/>
<reference evidence="10 11" key="1">
    <citation type="journal article" date="2018" name="Nat. Biotechnol.">
        <title>A standardized bacterial taxonomy based on genome phylogeny substantially revises the tree of life.</title>
        <authorList>
            <person name="Parks D.H."/>
            <person name="Chuvochina M."/>
            <person name="Waite D.W."/>
            <person name="Rinke C."/>
            <person name="Skarshewski A."/>
            <person name="Chaumeil P.A."/>
            <person name="Hugenholtz P."/>
        </authorList>
    </citation>
    <scope>NUCLEOTIDE SEQUENCE [LARGE SCALE GENOMIC DNA]</scope>
    <source>
        <strain evidence="10">UBA8672</strain>
    </source>
</reference>
<evidence type="ECO:0000256" key="8">
    <source>
        <dbReference type="PROSITE-ProRule" id="PRU10010"/>
    </source>
</evidence>
<keyword evidence="5 7" id="KW-0560">Oxidoreductase</keyword>
<evidence type="ECO:0000256" key="1">
    <source>
        <dbReference type="ARBA" id="ARBA00004862"/>
    </source>
</evidence>
<dbReference type="Pfam" id="PF01118">
    <property type="entry name" value="Semialdhyde_dh"/>
    <property type="match status" value="1"/>
</dbReference>
<dbReference type="CDD" id="cd23934">
    <property type="entry name" value="AGPR_1_C"/>
    <property type="match status" value="1"/>
</dbReference>
<evidence type="ECO:0000259" key="9">
    <source>
        <dbReference type="SMART" id="SM00859"/>
    </source>
</evidence>
<gene>
    <name evidence="7" type="primary">argC</name>
    <name evidence="10" type="ORF">DHM44_01250</name>
</gene>
<evidence type="ECO:0000256" key="5">
    <source>
        <dbReference type="ARBA" id="ARBA00023002"/>
    </source>
</evidence>
<name>A0A3D5Q9A8_FLESI</name>
<dbReference type="InterPro" id="IPR000706">
    <property type="entry name" value="AGPR_type-1"/>
</dbReference>
<dbReference type="FunFam" id="3.30.360.10:FF:000014">
    <property type="entry name" value="N-acetyl-gamma-glutamyl-phosphate reductase"/>
    <property type="match status" value="1"/>
</dbReference>
<comment type="caution">
    <text evidence="10">The sequence shown here is derived from an EMBL/GenBank/DDBJ whole genome shotgun (WGS) entry which is preliminary data.</text>
</comment>
<protein>
    <recommendedName>
        <fullName evidence="7">N-acetyl-gamma-glutamyl-phosphate reductase</fullName>
        <shortName evidence="7">AGPR</shortName>
        <ecNumber evidence="7">1.2.1.38</ecNumber>
    </recommendedName>
    <alternativeName>
        <fullName evidence="7">N-acetyl-glutamate semialdehyde dehydrogenase</fullName>
        <shortName evidence="7">NAGSA dehydrogenase</shortName>
    </alternativeName>
</protein>
<dbReference type="GO" id="GO:0070401">
    <property type="term" value="F:NADP+ binding"/>
    <property type="evidence" value="ECO:0007669"/>
    <property type="project" value="InterPro"/>
</dbReference>